<name>A0A6J6F7Z3_9ZZZZ</name>
<reference evidence="1" key="1">
    <citation type="submission" date="2020-05" db="EMBL/GenBank/DDBJ databases">
        <authorList>
            <person name="Chiriac C."/>
            <person name="Salcher M."/>
            <person name="Ghai R."/>
            <person name="Kavagutti S V."/>
        </authorList>
    </citation>
    <scope>NUCLEOTIDE SEQUENCE</scope>
</reference>
<evidence type="ECO:0000313" key="1">
    <source>
        <dbReference type="EMBL" id="CAB4583004.1"/>
    </source>
</evidence>
<sequence>MSTTMIEINIPMWMRVPGICGNISAIGNTRVCGTWISGFWNGPRTSMFEIPIPMKDIMRVVMISLVP</sequence>
<organism evidence="1">
    <name type="scientific">freshwater metagenome</name>
    <dbReference type="NCBI Taxonomy" id="449393"/>
    <lineage>
        <taxon>unclassified sequences</taxon>
        <taxon>metagenomes</taxon>
        <taxon>ecological metagenomes</taxon>
    </lineage>
</organism>
<proteinExistence type="predicted"/>
<dbReference type="AlphaFoldDB" id="A0A6J6F7Z3"/>
<dbReference type="EMBL" id="CAEZTZ010000042">
    <property type="protein sequence ID" value="CAB4583004.1"/>
    <property type="molecule type" value="Genomic_DNA"/>
</dbReference>
<gene>
    <name evidence="1" type="ORF">UFOPK1767_00451</name>
</gene>
<protein>
    <submittedName>
        <fullName evidence="1">Unannotated protein</fullName>
    </submittedName>
</protein>
<accession>A0A6J6F7Z3</accession>